<dbReference type="InterPro" id="IPR050909">
    <property type="entry name" value="Bact_Autotransporter_VF"/>
</dbReference>
<dbReference type="Pfam" id="PF18883">
    <property type="entry name" value="AC_1"/>
    <property type="match status" value="1"/>
</dbReference>
<dbReference type="PROSITE" id="PS51208">
    <property type="entry name" value="AUTOTRANSPORTER"/>
    <property type="match status" value="1"/>
</dbReference>
<dbReference type="CDD" id="cd01344">
    <property type="entry name" value="PL2_Passenger_AT"/>
    <property type="match status" value="1"/>
</dbReference>
<feature type="region of interest" description="Disordered" evidence="1">
    <location>
        <begin position="567"/>
        <end position="663"/>
    </location>
</feature>
<dbReference type="Gene3D" id="2.160.20.20">
    <property type="match status" value="1"/>
</dbReference>
<dbReference type="InterPro" id="IPR012332">
    <property type="entry name" value="Autotransporter_pectin_lyase_C"/>
</dbReference>
<accession>A0ABU5LJZ7</accession>
<feature type="domain" description="Autotransporter" evidence="2">
    <location>
        <begin position="706"/>
        <end position="986"/>
    </location>
</feature>
<dbReference type="PANTHER" id="PTHR12338">
    <property type="entry name" value="AUTOTRANSPORTER"/>
    <property type="match status" value="1"/>
</dbReference>
<evidence type="ECO:0000313" key="4">
    <source>
        <dbReference type="Proteomes" id="UP001288620"/>
    </source>
</evidence>
<feature type="compositionally biased region" description="Polar residues" evidence="1">
    <location>
        <begin position="621"/>
        <end position="634"/>
    </location>
</feature>
<evidence type="ECO:0000259" key="2">
    <source>
        <dbReference type="PROSITE" id="PS51208"/>
    </source>
</evidence>
<dbReference type="InterPro" id="IPR011050">
    <property type="entry name" value="Pectin_lyase_fold/virulence"/>
</dbReference>
<dbReference type="NCBIfam" id="TIGR01414">
    <property type="entry name" value="autotrans_barl"/>
    <property type="match status" value="1"/>
</dbReference>
<dbReference type="InterPro" id="IPR036709">
    <property type="entry name" value="Autotransporte_beta_dom_sf"/>
</dbReference>
<gene>
    <name evidence="3" type="ORF">N4G40_18555</name>
</gene>
<proteinExistence type="predicted"/>
<dbReference type="Gene3D" id="2.40.128.130">
    <property type="entry name" value="Autotransporter beta-domain"/>
    <property type="match status" value="1"/>
</dbReference>
<dbReference type="Proteomes" id="UP001288620">
    <property type="component" value="Unassembled WGS sequence"/>
</dbReference>
<dbReference type="InterPro" id="IPR005546">
    <property type="entry name" value="Autotransporte_beta"/>
</dbReference>
<dbReference type="EMBL" id="JAOBTT010000002">
    <property type="protein sequence ID" value="MDZ7280259.1"/>
    <property type="molecule type" value="Genomic_DNA"/>
</dbReference>
<evidence type="ECO:0000313" key="3">
    <source>
        <dbReference type="EMBL" id="MDZ7280259.1"/>
    </source>
</evidence>
<feature type="compositionally biased region" description="Polar residues" evidence="1">
    <location>
        <begin position="645"/>
        <end position="655"/>
    </location>
</feature>
<dbReference type="PANTHER" id="PTHR12338:SF5">
    <property type="entry name" value="ANTIGEN 43-RELATED"/>
    <property type="match status" value="1"/>
</dbReference>
<sequence>MSEFSHRGKVFISFSLPQWTVTLLRSKCLNKNGRVVLNIMNNTRISFSIRFYKDALITAGLVLSTGSVAWSANNTLLIDQQDISTSVDNSSALYVENGGYAQVTNSTLTASGAVDNGFYATGSGTLLDLENSKIITNANAGSAAVIRDGAHANLYQVDVHSTMRGIDAIGASFKGEDIHVITNGHDGIYSGKDASGWLKNSQIKVSGLNGTAAFADAGYLNVQDAEIILLDNSTAFATENNGVLELQGGEITGKEGGTLFDIRHSGTLSAEDFKAKLSKGSGDVNNTFLKFNYTTENTNLYFNRAQIDISGQSAVGIMAEKSFGHVNIDNTRLSLPEGTAIIVGNKSDFTVNLNHAEILSKTLLVNRYTDGDADFIPQTLALHANNGSVLQGNVSLLQAKNQHHQISLDNGSLLQGGVQGLHSLTLDHNSRWEITADSSLDDLKISHSELSFDRNTDGFKTLTIAGDYAAENAKMSFNGALADDSSPTDKVHILGSSSGVTDVVVNNVGGKGAQTVEGVTLIHVDGEPGGTFRQAGRIVAGAYDYTLQQSKDRQRWILTSAQQLKLGLPDPDEPGSAVPLKSEKPGETTVLVQQAEPVNGDTAPQPAIEANSETAGEKVQPVNSNTAPVTSTEEAATRTPVVDTGTKTQPSSTAPSLHITPGESKEPIHLAEPVAKAMIVRPEAAGYLANAAAANTLFGAALSDRLYRGDEKLWLRSVAGRNQFTESSRQIATRGHYAALILGTDVLDSRFSASDRLRVGVMAGTGQAQNVSRSSVTGYQARSSTRGYGFGAYANWQQRERDQNGAYIDSWLMYNTFANSVSGEGLGQEHYRSHGFTGANELGYRAKVASFNADFALWLQPKASVSWHGVSAGAFKERNGTRVNDRTARGLQTSLGLRASLLASENVNTALLPSVEVNWIHNSSAPSVSLDGAKVTQAGVDNRMEVKAGIDARVNKNVSLWAGVAYQQGAHGYRDTRGVIGLKVNF</sequence>
<dbReference type="InterPro" id="IPR006315">
    <property type="entry name" value="OM_autotransptr_brl_dom"/>
</dbReference>
<evidence type="ECO:0000256" key="1">
    <source>
        <dbReference type="SAM" id="MobiDB-lite"/>
    </source>
</evidence>
<dbReference type="SMART" id="SM00869">
    <property type="entry name" value="Autotransporter"/>
    <property type="match status" value="1"/>
</dbReference>
<dbReference type="SUPFAM" id="SSF51126">
    <property type="entry name" value="Pectin lyase-like"/>
    <property type="match status" value="1"/>
</dbReference>
<dbReference type="RefSeq" id="WP_322544148.1">
    <property type="nucleotide sequence ID" value="NZ_JAOBTT010000002.1"/>
</dbReference>
<dbReference type="Pfam" id="PF03797">
    <property type="entry name" value="Autotransporter"/>
    <property type="match status" value="1"/>
</dbReference>
<reference evidence="4" key="1">
    <citation type="submission" date="2023-07" db="EMBL/GenBank/DDBJ databases">
        <title>Structural and functional analysis of rice phyllospheric bacteria for their antimicrobial properties and defense elicitation against blast disease.</title>
        <authorList>
            <person name="Sahu K.P."/>
            <person name="Asharani P."/>
            <person name="Kumar M."/>
            <person name="Reddy B."/>
            <person name="Kumar A."/>
        </authorList>
    </citation>
    <scope>NUCLEOTIDE SEQUENCE [LARGE SCALE GENOMIC DNA]</scope>
    <source>
        <strain evidence="4">OsEp_Plm_30P10</strain>
    </source>
</reference>
<keyword evidence="4" id="KW-1185">Reference proteome</keyword>
<comment type="caution">
    <text evidence="3">The sequence shown here is derived from an EMBL/GenBank/DDBJ whole genome shotgun (WGS) entry which is preliminary data.</text>
</comment>
<organism evidence="3 4">
    <name type="scientific">Pantoea eucrina</name>
    <dbReference type="NCBI Taxonomy" id="472693"/>
    <lineage>
        <taxon>Bacteria</taxon>
        <taxon>Pseudomonadati</taxon>
        <taxon>Pseudomonadota</taxon>
        <taxon>Gammaproteobacteria</taxon>
        <taxon>Enterobacterales</taxon>
        <taxon>Erwiniaceae</taxon>
        <taxon>Pantoea</taxon>
    </lineage>
</organism>
<dbReference type="SUPFAM" id="SSF103515">
    <property type="entry name" value="Autotransporter"/>
    <property type="match status" value="1"/>
</dbReference>
<protein>
    <submittedName>
        <fullName evidence="3">Autotransporter outer membrane beta-barrel domain-containing protein</fullName>
    </submittedName>
</protein>
<dbReference type="InterPro" id="IPR043990">
    <property type="entry name" value="AC_1"/>
</dbReference>
<name>A0ABU5LJZ7_9GAMM</name>